<feature type="chain" id="PRO_5002672273" description="Cornichon-like protein" evidence="6">
    <location>
        <begin position="22"/>
        <end position="113"/>
    </location>
</feature>
<protein>
    <recommendedName>
        <fullName evidence="9">Cornichon-like protein</fullName>
    </recommendedName>
</protein>
<evidence type="ECO:0000256" key="6">
    <source>
        <dbReference type="SAM" id="SignalP"/>
    </source>
</evidence>
<comment type="subcellular location">
    <subcellularLocation>
        <location evidence="1">Membrane</location>
        <topology evidence="1">Multi-pass membrane protein</topology>
    </subcellularLocation>
</comment>
<dbReference type="InterPro" id="IPR003377">
    <property type="entry name" value="Cornichon"/>
</dbReference>
<gene>
    <name evidence="7" type="ORF">OSTLU_9005</name>
</gene>
<organism evidence="7 8">
    <name type="scientific">Ostreococcus lucimarinus (strain CCE9901)</name>
    <dbReference type="NCBI Taxonomy" id="436017"/>
    <lineage>
        <taxon>Eukaryota</taxon>
        <taxon>Viridiplantae</taxon>
        <taxon>Chlorophyta</taxon>
        <taxon>Mamiellophyceae</taxon>
        <taxon>Mamiellales</taxon>
        <taxon>Bathycoccaceae</taxon>
        <taxon>Ostreococcus</taxon>
    </lineage>
</organism>
<reference evidence="7 8" key="1">
    <citation type="journal article" date="2007" name="Proc. Natl. Acad. Sci. U.S.A.">
        <title>The tiny eukaryote Ostreococcus provides genomic insights into the paradox of plankton speciation.</title>
        <authorList>
            <person name="Palenik B."/>
            <person name="Grimwood J."/>
            <person name="Aerts A."/>
            <person name="Rouze P."/>
            <person name="Salamov A."/>
            <person name="Putnam N."/>
            <person name="Dupont C."/>
            <person name="Jorgensen R."/>
            <person name="Derelle E."/>
            <person name="Rombauts S."/>
            <person name="Zhou K."/>
            <person name="Otillar R."/>
            <person name="Merchant S.S."/>
            <person name="Podell S."/>
            <person name="Gaasterland T."/>
            <person name="Napoli C."/>
            <person name="Gendler K."/>
            <person name="Manuell A."/>
            <person name="Tai V."/>
            <person name="Vallon O."/>
            <person name="Piganeau G."/>
            <person name="Jancek S."/>
            <person name="Heijde M."/>
            <person name="Jabbari K."/>
            <person name="Bowler C."/>
            <person name="Lohr M."/>
            <person name="Robbens S."/>
            <person name="Werner G."/>
            <person name="Dubchak I."/>
            <person name="Pazour G.J."/>
            <person name="Ren Q."/>
            <person name="Paulsen I."/>
            <person name="Delwiche C."/>
            <person name="Schmutz J."/>
            <person name="Rokhsar D."/>
            <person name="Van de Peer Y."/>
            <person name="Moreau H."/>
            <person name="Grigoriev I.V."/>
        </authorList>
    </citation>
    <scope>NUCLEOTIDE SEQUENCE [LARGE SCALE GENOMIC DNA]</scope>
    <source>
        <strain evidence="7 8">CCE9901</strain>
    </source>
</reference>
<feature type="signal peptide" evidence="6">
    <location>
        <begin position="1"/>
        <end position="21"/>
    </location>
</feature>
<dbReference type="RefSeq" id="XP_001422392.1">
    <property type="nucleotide sequence ID" value="XM_001422355.1"/>
</dbReference>
<dbReference type="AlphaFoldDB" id="A4SAH9"/>
<evidence type="ECO:0000256" key="5">
    <source>
        <dbReference type="ARBA" id="ARBA00023136"/>
    </source>
</evidence>
<keyword evidence="8" id="KW-1185">Reference proteome</keyword>
<comment type="similarity">
    <text evidence="2">Belongs to the cornichon family.</text>
</comment>
<keyword evidence="6" id="KW-0732">Signal</keyword>
<dbReference type="OMA" id="YTVICVD"/>
<dbReference type="GeneID" id="5006493"/>
<keyword evidence="3" id="KW-0812">Transmembrane</keyword>
<dbReference type="PANTHER" id="PTHR12290">
    <property type="entry name" value="CORNICHON-RELATED"/>
    <property type="match status" value="1"/>
</dbReference>
<proteinExistence type="inferred from homology"/>
<dbReference type="EMBL" id="CP000599">
    <property type="protein sequence ID" value="ABP00709.1"/>
    <property type="molecule type" value="Genomic_DNA"/>
</dbReference>
<dbReference type="Proteomes" id="UP000001568">
    <property type="component" value="Chromosome 19"/>
</dbReference>
<evidence type="ECO:0000256" key="2">
    <source>
        <dbReference type="ARBA" id="ARBA00010095"/>
    </source>
</evidence>
<sequence>LYGFALFVNLYVLAALDDLQADLVNPHDASRRINRLVNHEIAAHACASALMLCGGHYALFAANAPMMYWEHKRREARTLRIDATEIFARADSERKIRTRKLAFLGVVELIVAY</sequence>
<dbReference type="Pfam" id="PF03311">
    <property type="entry name" value="Cornichon"/>
    <property type="match status" value="1"/>
</dbReference>
<keyword evidence="5" id="KW-0472">Membrane</keyword>
<evidence type="ECO:0000313" key="7">
    <source>
        <dbReference type="EMBL" id="ABP00709.1"/>
    </source>
</evidence>
<evidence type="ECO:0000313" key="8">
    <source>
        <dbReference type="Proteomes" id="UP000001568"/>
    </source>
</evidence>
<evidence type="ECO:0000256" key="4">
    <source>
        <dbReference type="ARBA" id="ARBA00022989"/>
    </source>
</evidence>
<evidence type="ECO:0000256" key="1">
    <source>
        <dbReference type="ARBA" id="ARBA00004141"/>
    </source>
</evidence>
<name>A4SAH9_OSTLU</name>
<evidence type="ECO:0000256" key="3">
    <source>
        <dbReference type="ARBA" id="ARBA00022692"/>
    </source>
</evidence>
<evidence type="ECO:0008006" key="9">
    <source>
        <dbReference type="Google" id="ProtNLM"/>
    </source>
</evidence>
<dbReference type="GO" id="GO:0016192">
    <property type="term" value="P:vesicle-mediated transport"/>
    <property type="evidence" value="ECO:0007669"/>
    <property type="project" value="InterPro"/>
</dbReference>
<accession>A4SAH9</accession>
<dbReference type="eggNOG" id="KOG2729">
    <property type="taxonomic scope" value="Eukaryota"/>
</dbReference>
<keyword evidence="4" id="KW-1133">Transmembrane helix</keyword>
<feature type="non-terminal residue" evidence="7">
    <location>
        <position position="1"/>
    </location>
</feature>
<dbReference type="SMART" id="SM01398">
    <property type="entry name" value="Cornichon"/>
    <property type="match status" value="1"/>
</dbReference>
<dbReference type="STRING" id="436017.A4SAH9"/>
<feature type="non-terminal residue" evidence="7">
    <location>
        <position position="113"/>
    </location>
</feature>
<dbReference type="GO" id="GO:0016020">
    <property type="term" value="C:membrane"/>
    <property type="evidence" value="ECO:0007669"/>
    <property type="project" value="UniProtKB-SubCell"/>
</dbReference>
<dbReference type="KEGG" id="olu:OSTLU_9005"/>
<dbReference type="HOGENOM" id="CLU_112942_3_1_1"/>